<keyword evidence="2" id="KW-1185">Reference proteome</keyword>
<sequence length="243" mass="27857">MKIFISASLLLYCITGAFQVTYSQSRPTFKVKAGDYPDKIIPVADQFQYPTFQKGKVLFYGGRMVEAMLNYSYLSGEILFLKDQKDTLELLDKKMIKVVDMQGAIFYNEKQYGFCEMVSNYGDIKLAKKHLLARIGNEKGGPYGISYTASSVTTYSSYANANAPGGRKLKMDTEAIFGHRILYFFVDKNDRYMIPGKTSITRLFPKYKEQIGEYLKEHPVNFTVEEDLERLLSYSQNLNQQLK</sequence>
<name>A0ABM8UNU4_9BACT</name>
<comment type="caution">
    <text evidence="1">The sequence shown here is derived from an EMBL/GenBank/DDBJ whole genome shotgun (WGS) entry which is preliminary data.</text>
</comment>
<reference evidence="1 2" key="1">
    <citation type="submission" date="2021-04" db="EMBL/GenBank/DDBJ databases">
        <authorList>
            <person name="Rodrigo-Torres L."/>
            <person name="Arahal R. D."/>
            <person name="Lucena T."/>
        </authorList>
    </citation>
    <scope>NUCLEOTIDE SEQUENCE [LARGE SCALE GENOMIC DNA]</scope>
    <source>
        <strain evidence="1 2">CECT 9623</strain>
    </source>
</reference>
<dbReference type="RefSeq" id="WP_215233163.1">
    <property type="nucleotide sequence ID" value="NZ_CAJRAU010000002.1"/>
</dbReference>
<proteinExistence type="predicted"/>
<protein>
    <recommendedName>
        <fullName evidence="3">GLPGLI family protein</fullName>
    </recommendedName>
</protein>
<evidence type="ECO:0000313" key="1">
    <source>
        <dbReference type="EMBL" id="CAG5069069.1"/>
    </source>
</evidence>
<dbReference type="EMBL" id="CAJRAU010000002">
    <property type="protein sequence ID" value="CAG5069069.1"/>
    <property type="molecule type" value="Genomic_DNA"/>
</dbReference>
<organism evidence="1 2">
    <name type="scientific">Dyadobacter linearis</name>
    <dbReference type="NCBI Taxonomy" id="2823330"/>
    <lineage>
        <taxon>Bacteria</taxon>
        <taxon>Pseudomonadati</taxon>
        <taxon>Bacteroidota</taxon>
        <taxon>Cytophagia</taxon>
        <taxon>Cytophagales</taxon>
        <taxon>Spirosomataceae</taxon>
        <taxon>Dyadobacter</taxon>
    </lineage>
</organism>
<accession>A0ABM8UNU4</accession>
<evidence type="ECO:0000313" key="2">
    <source>
        <dbReference type="Proteomes" id="UP000679725"/>
    </source>
</evidence>
<dbReference type="Proteomes" id="UP000679725">
    <property type="component" value="Unassembled WGS sequence"/>
</dbReference>
<gene>
    <name evidence="1" type="ORF">DYBT9623_01804</name>
</gene>
<evidence type="ECO:0008006" key="3">
    <source>
        <dbReference type="Google" id="ProtNLM"/>
    </source>
</evidence>